<evidence type="ECO:0000313" key="1">
    <source>
        <dbReference type="EMBL" id="MBB4117896.1"/>
    </source>
</evidence>
<proteinExistence type="predicted"/>
<dbReference type="Proteomes" id="UP000553034">
    <property type="component" value="Unassembled WGS sequence"/>
</dbReference>
<gene>
    <name evidence="1" type="ORF">GGR32_000168</name>
</gene>
<dbReference type="AlphaFoldDB" id="A0A840ERB8"/>
<comment type="caution">
    <text evidence="1">The sequence shown here is derived from an EMBL/GenBank/DDBJ whole genome shotgun (WGS) entry which is preliminary data.</text>
</comment>
<dbReference type="EMBL" id="JACIFO010000001">
    <property type="protein sequence ID" value="MBB4117896.1"/>
    <property type="molecule type" value="Genomic_DNA"/>
</dbReference>
<evidence type="ECO:0000313" key="2">
    <source>
        <dbReference type="Proteomes" id="UP000553034"/>
    </source>
</evidence>
<reference evidence="1 2" key="1">
    <citation type="submission" date="2020-08" db="EMBL/GenBank/DDBJ databases">
        <title>Genomic Encyclopedia of Type Strains, Phase IV (KMG-IV): sequencing the most valuable type-strain genomes for metagenomic binning, comparative biology and taxonomic classification.</title>
        <authorList>
            <person name="Goeker M."/>
        </authorList>
    </citation>
    <scope>NUCLEOTIDE SEQUENCE [LARGE SCALE GENOMIC DNA]</scope>
    <source>
        <strain evidence="1 2">DSM 29568</strain>
    </source>
</reference>
<name>A0A840ERB8_9FLAO</name>
<dbReference type="RefSeq" id="WP_183475549.1">
    <property type="nucleotide sequence ID" value="NZ_JACIFO010000001.1"/>
</dbReference>
<sequence>MNIQQTLRYSTAKYNRLIIETYIAYCSIQGVDDKDVQKILANTAYFNWFLQEYRILEAEFLEEVEPYLRLSDIEAVRNFYDEKTCQIAEFFSKTLLQKARSLQIINHNPQLN</sequence>
<organism evidence="1 2">
    <name type="scientific">Mesonia hippocampi</name>
    <dbReference type="NCBI Taxonomy" id="1628250"/>
    <lineage>
        <taxon>Bacteria</taxon>
        <taxon>Pseudomonadati</taxon>
        <taxon>Bacteroidota</taxon>
        <taxon>Flavobacteriia</taxon>
        <taxon>Flavobacteriales</taxon>
        <taxon>Flavobacteriaceae</taxon>
        <taxon>Mesonia</taxon>
    </lineage>
</organism>
<accession>A0A840ERB8</accession>
<keyword evidence="2" id="KW-1185">Reference proteome</keyword>
<protein>
    <submittedName>
        <fullName evidence="1">Cytochrome c</fullName>
    </submittedName>
</protein>